<evidence type="ECO:0000256" key="2">
    <source>
        <dbReference type="ARBA" id="ARBA00007779"/>
    </source>
</evidence>
<evidence type="ECO:0000256" key="3">
    <source>
        <dbReference type="ARBA" id="ARBA00022448"/>
    </source>
</evidence>
<name>A0A8T0GRG0_CERPU</name>
<feature type="domain" description="CSC1/OSCA1-like N-terminal transmembrane" evidence="10">
    <location>
        <begin position="6"/>
        <end position="166"/>
    </location>
</feature>
<protein>
    <recommendedName>
        <fullName evidence="14">CSC1-like protein ERD4</fullName>
    </recommendedName>
</protein>
<dbReference type="Proteomes" id="UP000822688">
    <property type="component" value="Chromosome 9"/>
</dbReference>
<evidence type="ECO:0000313" key="12">
    <source>
        <dbReference type="EMBL" id="KAG0561177.1"/>
    </source>
</evidence>
<keyword evidence="4 8" id="KW-0812">Transmembrane</keyword>
<feature type="transmembrane region" description="Helical" evidence="8">
    <location>
        <begin position="420"/>
        <end position="440"/>
    </location>
</feature>
<keyword evidence="5 8" id="KW-1133">Transmembrane helix</keyword>
<reference evidence="12" key="1">
    <citation type="submission" date="2020-06" db="EMBL/GenBank/DDBJ databases">
        <title>WGS assembly of Ceratodon purpureus strain R40.</title>
        <authorList>
            <person name="Carey S.B."/>
            <person name="Jenkins J."/>
            <person name="Shu S."/>
            <person name="Lovell J.T."/>
            <person name="Sreedasyam A."/>
            <person name="Maumus F."/>
            <person name="Tiley G.P."/>
            <person name="Fernandez-Pozo N."/>
            <person name="Barry K."/>
            <person name="Chen C."/>
            <person name="Wang M."/>
            <person name="Lipzen A."/>
            <person name="Daum C."/>
            <person name="Saski C.A."/>
            <person name="Payton A.C."/>
            <person name="Mcbreen J.C."/>
            <person name="Conrad R.E."/>
            <person name="Kollar L.M."/>
            <person name="Olsson S."/>
            <person name="Huttunen S."/>
            <person name="Landis J.B."/>
            <person name="Wickett N.J."/>
            <person name="Johnson M.G."/>
            <person name="Rensing S.A."/>
            <person name="Grimwood J."/>
            <person name="Schmutz J."/>
            <person name="Mcdaniel S.F."/>
        </authorList>
    </citation>
    <scope>NUCLEOTIDE SEQUENCE</scope>
    <source>
        <strain evidence="12">R40</strain>
    </source>
</reference>
<dbReference type="InterPro" id="IPR027815">
    <property type="entry name" value="CSC1/OSCA1-like_cyt"/>
</dbReference>
<feature type="transmembrane region" description="Helical" evidence="8">
    <location>
        <begin position="651"/>
        <end position="668"/>
    </location>
</feature>
<evidence type="ECO:0008006" key="14">
    <source>
        <dbReference type="Google" id="ProtNLM"/>
    </source>
</evidence>
<dbReference type="InterPro" id="IPR032880">
    <property type="entry name" value="CSC1/OSCA1-like_N"/>
</dbReference>
<evidence type="ECO:0000256" key="6">
    <source>
        <dbReference type="ARBA" id="ARBA00023136"/>
    </source>
</evidence>
<feature type="transmembrane region" description="Helical" evidence="8">
    <location>
        <begin position="510"/>
        <end position="528"/>
    </location>
</feature>
<dbReference type="PANTHER" id="PTHR13018">
    <property type="entry name" value="PROBABLE MEMBRANE PROTEIN DUF221-RELATED"/>
    <property type="match status" value="1"/>
</dbReference>
<feature type="compositionally biased region" description="Polar residues" evidence="7">
    <location>
        <begin position="740"/>
        <end position="751"/>
    </location>
</feature>
<evidence type="ECO:0000256" key="4">
    <source>
        <dbReference type="ARBA" id="ARBA00022692"/>
    </source>
</evidence>
<dbReference type="Pfam" id="PF13967">
    <property type="entry name" value="RSN1_TM"/>
    <property type="match status" value="1"/>
</dbReference>
<evidence type="ECO:0000259" key="11">
    <source>
        <dbReference type="Pfam" id="PF14703"/>
    </source>
</evidence>
<feature type="transmembrane region" description="Helical" evidence="8">
    <location>
        <begin position="572"/>
        <end position="598"/>
    </location>
</feature>
<keyword evidence="3" id="KW-0813">Transport</keyword>
<dbReference type="AlphaFoldDB" id="A0A8T0GRG0"/>
<dbReference type="PANTHER" id="PTHR13018:SF100">
    <property type="entry name" value="CSC1-LIKE PROTEIN ERD4"/>
    <property type="match status" value="1"/>
</dbReference>
<dbReference type="InterPro" id="IPR003864">
    <property type="entry name" value="CSC1/OSCA1-like_7TM"/>
</dbReference>
<feature type="domain" description="CSC1/OSCA1-like 7TM region" evidence="9">
    <location>
        <begin position="369"/>
        <end position="644"/>
    </location>
</feature>
<dbReference type="EMBL" id="CM026430">
    <property type="protein sequence ID" value="KAG0561177.1"/>
    <property type="molecule type" value="Genomic_DNA"/>
</dbReference>
<feature type="region of interest" description="Disordered" evidence="7">
    <location>
        <begin position="726"/>
        <end position="751"/>
    </location>
</feature>
<feature type="transmembrane region" description="Helical" evidence="8">
    <location>
        <begin position="460"/>
        <end position="485"/>
    </location>
</feature>
<gene>
    <name evidence="12" type="ORF">KC19_9G043000</name>
</gene>
<organism evidence="12 13">
    <name type="scientific">Ceratodon purpureus</name>
    <name type="common">Fire moss</name>
    <name type="synonym">Dicranum purpureum</name>
    <dbReference type="NCBI Taxonomy" id="3225"/>
    <lineage>
        <taxon>Eukaryota</taxon>
        <taxon>Viridiplantae</taxon>
        <taxon>Streptophyta</taxon>
        <taxon>Embryophyta</taxon>
        <taxon>Bryophyta</taxon>
        <taxon>Bryophytina</taxon>
        <taxon>Bryopsida</taxon>
        <taxon>Dicranidae</taxon>
        <taxon>Pseudoditrichales</taxon>
        <taxon>Ditrichaceae</taxon>
        <taxon>Ceratodon</taxon>
    </lineage>
</organism>
<evidence type="ECO:0000259" key="10">
    <source>
        <dbReference type="Pfam" id="PF13967"/>
    </source>
</evidence>
<evidence type="ECO:0000259" key="9">
    <source>
        <dbReference type="Pfam" id="PF02714"/>
    </source>
</evidence>
<feature type="domain" description="CSC1/OSCA1-like cytosolic" evidence="11">
    <location>
        <begin position="188"/>
        <end position="355"/>
    </location>
</feature>
<comment type="caution">
    <text evidence="12">The sequence shown here is derived from an EMBL/GenBank/DDBJ whole genome shotgun (WGS) entry which is preliminary data.</text>
</comment>
<dbReference type="Pfam" id="PF14703">
    <property type="entry name" value="PHM7_cyt"/>
    <property type="match status" value="1"/>
</dbReference>
<feature type="transmembrane region" description="Helical" evidence="8">
    <location>
        <begin position="368"/>
        <end position="388"/>
    </location>
</feature>
<dbReference type="GO" id="GO:0005227">
    <property type="term" value="F:calcium-activated cation channel activity"/>
    <property type="evidence" value="ECO:0007669"/>
    <property type="project" value="InterPro"/>
</dbReference>
<keyword evidence="13" id="KW-1185">Reference proteome</keyword>
<dbReference type="GO" id="GO:0005886">
    <property type="term" value="C:plasma membrane"/>
    <property type="evidence" value="ECO:0007669"/>
    <property type="project" value="TreeGrafter"/>
</dbReference>
<accession>A0A8T0GRG0</accession>
<dbReference type="InterPro" id="IPR045122">
    <property type="entry name" value="Csc1-like"/>
</dbReference>
<feature type="transmembrane region" description="Helical" evidence="8">
    <location>
        <begin position="83"/>
        <end position="107"/>
    </location>
</feature>
<sequence>MTATSAFVTSLLTSFAIFCGLVLAFCILSKWKINHNIYYSSRMLAGIGPTRSAKQRNPFAWMKEAIMTPEAELVRIAGLDAAIYVNFFAAVLEIFSYSALFCIPVLIPIAVTSNHNAVAFKLDPNQTYEGFDNLAMGNVEEGTTKLWAFLLGTYWVSCVTYYVLVKHYKKMIHLRGKEQAHEKATPQQFACLIRDIPAPPKHMSRAQQVNAFFRKIHPDSYETCLIVTNVKKLMKLWGKYQATKKKLERAEAVYEQSKTTEKPEGTRPLHKKGFLGLFGAKVDSINFYVELVKDLALLVEAERQRTLKEEELPAAFVFFNNRKAAAEASQAVHAPYAMQWQVFPAPEPREVEWNNLAKTVHVRLVRQGLVYFAVFMTVVFYMIPIALISSLTTLDNLVKILPFLKIIVNYPPINTVLQAFLPQLALIVFMSLLPSLLMAFSRMEGIPSKSHLVRAASGKYFYFIVFNVFLGVTLFGTIFSSLAGFKELLNSSKFSISSVVTLFGSKLPPVAAYFITYVALQFFVGYGLELSRVIPLVVYHLKKRFLCKTEKELEEAWAPGPFTYETLVPADILILMISMAYSVIAPIILLFAILYYAIGYVVLRNQALNVYVPDFESGGRMWPHIHARIVVALFIGQITMMGYFGIKKFPYAVLVLILPLFTIFFASMCKMNYYPSFQVTSLAIASEDCKESPPLRKVVEAYTPECLLSEEAVYEDSDKFEDAASSIGSRSVSRSDSEIHNSNNTEDLYAL</sequence>
<evidence type="ECO:0000313" key="13">
    <source>
        <dbReference type="Proteomes" id="UP000822688"/>
    </source>
</evidence>
<proteinExistence type="inferred from homology"/>
<feature type="transmembrane region" description="Helical" evidence="8">
    <location>
        <begin position="6"/>
        <end position="28"/>
    </location>
</feature>
<keyword evidence="6 8" id="KW-0472">Membrane</keyword>
<comment type="subcellular location">
    <subcellularLocation>
        <location evidence="1">Membrane</location>
        <topology evidence="1">Multi-pass membrane protein</topology>
    </subcellularLocation>
</comment>
<evidence type="ECO:0000256" key="8">
    <source>
        <dbReference type="SAM" id="Phobius"/>
    </source>
</evidence>
<comment type="similarity">
    <text evidence="2">Belongs to the CSC1 (TC 1.A.17) family.</text>
</comment>
<feature type="transmembrane region" description="Helical" evidence="8">
    <location>
        <begin position="146"/>
        <end position="165"/>
    </location>
</feature>
<dbReference type="Pfam" id="PF02714">
    <property type="entry name" value="RSN1_7TM"/>
    <property type="match status" value="1"/>
</dbReference>
<evidence type="ECO:0000256" key="7">
    <source>
        <dbReference type="SAM" id="MobiDB-lite"/>
    </source>
</evidence>
<evidence type="ECO:0000256" key="1">
    <source>
        <dbReference type="ARBA" id="ARBA00004141"/>
    </source>
</evidence>
<evidence type="ECO:0000256" key="5">
    <source>
        <dbReference type="ARBA" id="ARBA00022989"/>
    </source>
</evidence>
<feature type="transmembrane region" description="Helical" evidence="8">
    <location>
        <begin position="625"/>
        <end position="644"/>
    </location>
</feature>